<dbReference type="FunFam" id="1.10.150.20:FF:000030">
    <property type="entry name" value="Flap endonuclease GEN-like 1"/>
    <property type="match status" value="1"/>
</dbReference>
<keyword evidence="17" id="KW-1185">Reference proteome</keyword>
<dbReference type="SUPFAM" id="SSF88723">
    <property type="entry name" value="PIN domain-like"/>
    <property type="match status" value="1"/>
</dbReference>
<dbReference type="InterPro" id="IPR019974">
    <property type="entry name" value="XPG_CS"/>
</dbReference>
<dbReference type="PRINTS" id="PR00066">
    <property type="entry name" value="XRODRMPGMNTG"/>
</dbReference>
<feature type="domain" description="XPG-I" evidence="14">
    <location>
        <begin position="1030"/>
        <end position="1099"/>
    </location>
</feature>
<dbReference type="Pfam" id="PF00752">
    <property type="entry name" value="XPG_N"/>
    <property type="match status" value="1"/>
</dbReference>
<gene>
    <name evidence="16" type="ORF">AMAG_00341</name>
</gene>
<dbReference type="PROSITE" id="PS00842">
    <property type="entry name" value="XPG_2"/>
    <property type="match status" value="1"/>
</dbReference>
<dbReference type="InterPro" id="IPR008918">
    <property type="entry name" value="HhH2"/>
</dbReference>
<evidence type="ECO:0000256" key="9">
    <source>
        <dbReference type="ARBA" id="ARBA00022842"/>
    </source>
</evidence>
<dbReference type="GO" id="GO:0003697">
    <property type="term" value="F:single-stranded DNA binding"/>
    <property type="evidence" value="ECO:0007669"/>
    <property type="project" value="InterPro"/>
</dbReference>
<evidence type="ECO:0000256" key="2">
    <source>
        <dbReference type="ARBA" id="ARBA00004123"/>
    </source>
</evidence>
<evidence type="ECO:0000256" key="13">
    <source>
        <dbReference type="SAM" id="MobiDB-lite"/>
    </source>
</evidence>
<dbReference type="SMART" id="SM00279">
    <property type="entry name" value="HhH2"/>
    <property type="match status" value="1"/>
</dbReference>
<dbReference type="GO" id="GO:0048256">
    <property type="term" value="F:flap endonuclease activity"/>
    <property type="evidence" value="ECO:0007669"/>
    <property type="project" value="UniProtKB-ARBA"/>
</dbReference>
<evidence type="ECO:0008006" key="18">
    <source>
        <dbReference type="Google" id="ProtNLM"/>
    </source>
</evidence>
<dbReference type="AlphaFoldDB" id="A0A0L0RW45"/>
<dbReference type="OrthoDB" id="31113at2759"/>
<dbReference type="Gene3D" id="3.40.50.1010">
    <property type="entry name" value="5'-nuclease"/>
    <property type="match status" value="2"/>
</dbReference>
<feature type="region of interest" description="Disordered" evidence="13">
    <location>
        <begin position="184"/>
        <end position="245"/>
    </location>
</feature>
<evidence type="ECO:0000256" key="7">
    <source>
        <dbReference type="ARBA" id="ARBA00022763"/>
    </source>
</evidence>
<reference evidence="17" key="2">
    <citation type="submission" date="2009-11" db="EMBL/GenBank/DDBJ databases">
        <title>The Genome Sequence of Allomyces macrogynus strain ATCC 38327.</title>
        <authorList>
            <consortium name="The Broad Institute Genome Sequencing Platform"/>
            <person name="Russ C."/>
            <person name="Cuomo C."/>
            <person name="Shea T."/>
            <person name="Young S.K."/>
            <person name="Zeng Q."/>
            <person name="Koehrsen M."/>
            <person name="Haas B."/>
            <person name="Borodovsky M."/>
            <person name="Guigo R."/>
            <person name="Alvarado L."/>
            <person name="Berlin A."/>
            <person name="Borenstein D."/>
            <person name="Chen Z."/>
            <person name="Engels R."/>
            <person name="Freedman E."/>
            <person name="Gellesch M."/>
            <person name="Goldberg J."/>
            <person name="Griggs A."/>
            <person name="Gujja S."/>
            <person name="Heiman D."/>
            <person name="Hepburn T."/>
            <person name="Howarth C."/>
            <person name="Jen D."/>
            <person name="Larson L."/>
            <person name="Lewis B."/>
            <person name="Mehta T."/>
            <person name="Park D."/>
            <person name="Pearson M."/>
            <person name="Roberts A."/>
            <person name="Saif S."/>
            <person name="Shenoy N."/>
            <person name="Sisk P."/>
            <person name="Stolte C."/>
            <person name="Sykes S."/>
            <person name="Walk T."/>
            <person name="White J."/>
            <person name="Yandava C."/>
            <person name="Burger G."/>
            <person name="Gray M.W."/>
            <person name="Holland P.W.H."/>
            <person name="King N."/>
            <person name="Lang F.B.F."/>
            <person name="Roger A.J."/>
            <person name="Ruiz-Trillo I."/>
            <person name="Lander E."/>
            <person name="Nusbaum C."/>
        </authorList>
    </citation>
    <scope>NUCLEOTIDE SEQUENCE [LARGE SCALE GENOMIC DNA]</scope>
    <source>
        <strain evidence="17">ATCC 38327</strain>
    </source>
</reference>
<evidence type="ECO:0000256" key="4">
    <source>
        <dbReference type="ARBA" id="ARBA00022722"/>
    </source>
</evidence>
<evidence type="ECO:0000256" key="3">
    <source>
        <dbReference type="ARBA" id="ARBA00005283"/>
    </source>
</evidence>
<dbReference type="SMART" id="SM00485">
    <property type="entry name" value="XPGN"/>
    <property type="match status" value="1"/>
</dbReference>
<reference evidence="16 17" key="1">
    <citation type="submission" date="2009-11" db="EMBL/GenBank/DDBJ databases">
        <title>Annotation of Allomyces macrogynus ATCC 38327.</title>
        <authorList>
            <consortium name="The Broad Institute Genome Sequencing Platform"/>
            <person name="Russ C."/>
            <person name="Cuomo C."/>
            <person name="Burger G."/>
            <person name="Gray M.W."/>
            <person name="Holland P.W.H."/>
            <person name="King N."/>
            <person name="Lang F.B.F."/>
            <person name="Roger A.J."/>
            <person name="Ruiz-Trillo I."/>
            <person name="Young S.K."/>
            <person name="Zeng Q."/>
            <person name="Gargeya S."/>
            <person name="Fitzgerald M."/>
            <person name="Haas B."/>
            <person name="Abouelleil A."/>
            <person name="Alvarado L."/>
            <person name="Arachchi H.M."/>
            <person name="Berlin A."/>
            <person name="Chapman S.B."/>
            <person name="Gearin G."/>
            <person name="Goldberg J."/>
            <person name="Griggs A."/>
            <person name="Gujja S."/>
            <person name="Hansen M."/>
            <person name="Heiman D."/>
            <person name="Howarth C."/>
            <person name="Larimer J."/>
            <person name="Lui A."/>
            <person name="MacDonald P.J.P."/>
            <person name="McCowen C."/>
            <person name="Montmayeur A."/>
            <person name="Murphy C."/>
            <person name="Neiman D."/>
            <person name="Pearson M."/>
            <person name="Priest M."/>
            <person name="Roberts A."/>
            <person name="Saif S."/>
            <person name="Shea T."/>
            <person name="Sisk P."/>
            <person name="Stolte C."/>
            <person name="Sykes S."/>
            <person name="Wortman J."/>
            <person name="Nusbaum C."/>
            <person name="Birren B."/>
        </authorList>
    </citation>
    <scope>NUCLEOTIDE SEQUENCE [LARGE SCALE GENOMIC DNA]</scope>
    <source>
        <strain evidence="16 17">ATCC 38327</strain>
    </source>
</reference>
<proteinExistence type="inferred from homology"/>
<comment type="subcellular location">
    <subcellularLocation>
        <location evidence="2">Nucleus</location>
    </subcellularLocation>
</comment>
<dbReference type="SMART" id="SM00484">
    <property type="entry name" value="XPGI"/>
    <property type="match status" value="1"/>
</dbReference>
<evidence type="ECO:0000259" key="14">
    <source>
        <dbReference type="SMART" id="SM00484"/>
    </source>
</evidence>
<keyword evidence="7" id="KW-0227">DNA damage</keyword>
<dbReference type="Gene3D" id="1.10.150.20">
    <property type="entry name" value="5' to 3' exonuclease, C-terminal subdomain"/>
    <property type="match status" value="1"/>
</dbReference>
<dbReference type="InterPro" id="IPR006085">
    <property type="entry name" value="XPG_DNA_repair_N"/>
</dbReference>
<keyword evidence="11" id="KW-0539">Nucleus</keyword>
<keyword evidence="10" id="KW-0234">DNA repair</keyword>
<evidence type="ECO:0000313" key="16">
    <source>
        <dbReference type="EMBL" id="KNE54364.1"/>
    </source>
</evidence>
<dbReference type="GO" id="GO:0046872">
    <property type="term" value="F:metal ion binding"/>
    <property type="evidence" value="ECO:0007669"/>
    <property type="project" value="UniProtKB-KW"/>
</dbReference>
<dbReference type="VEuPathDB" id="FungiDB:AMAG_00341"/>
<keyword evidence="6" id="KW-0255">Endonuclease</keyword>
<dbReference type="Pfam" id="PF00867">
    <property type="entry name" value="XPG_I"/>
    <property type="match status" value="1"/>
</dbReference>
<dbReference type="STRING" id="578462.A0A0L0RW45"/>
<dbReference type="Proteomes" id="UP000054350">
    <property type="component" value="Unassembled WGS sequence"/>
</dbReference>
<feature type="region of interest" description="Disordered" evidence="13">
    <location>
        <begin position="1158"/>
        <end position="1179"/>
    </location>
</feature>
<evidence type="ECO:0000259" key="15">
    <source>
        <dbReference type="SMART" id="SM00485"/>
    </source>
</evidence>
<protein>
    <recommendedName>
        <fullName evidence="18">PIN domain-like protein</fullName>
    </recommendedName>
</protein>
<evidence type="ECO:0000256" key="11">
    <source>
        <dbReference type="ARBA" id="ARBA00023242"/>
    </source>
</evidence>
<evidence type="ECO:0000256" key="8">
    <source>
        <dbReference type="ARBA" id="ARBA00022801"/>
    </source>
</evidence>
<dbReference type="GO" id="GO:0005634">
    <property type="term" value="C:nucleus"/>
    <property type="evidence" value="ECO:0007669"/>
    <property type="project" value="UniProtKB-SubCell"/>
</dbReference>
<dbReference type="InterPro" id="IPR006086">
    <property type="entry name" value="XPG-I_dom"/>
</dbReference>
<evidence type="ECO:0000256" key="6">
    <source>
        <dbReference type="ARBA" id="ARBA00022759"/>
    </source>
</evidence>
<dbReference type="GO" id="GO:0006289">
    <property type="term" value="P:nucleotide-excision repair"/>
    <property type="evidence" value="ECO:0007669"/>
    <property type="project" value="InterPro"/>
</dbReference>
<keyword evidence="9" id="KW-0460">Magnesium</keyword>
<feature type="compositionally biased region" description="Low complexity" evidence="13">
    <location>
        <begin position="184"/>
        <end position="211"/>
    </location>
</feature>
<comment type="similarity">
    <text evidence="3">Belongs to the XPG/RAD2 endonuclease family. XPG subfamily.</text>
</comment>
<name>A0A0L0RW45_ALLM3</name>
<feature type="domain" description="XPG N-terminal" evidence="15">
    <location>
        <begin position="1"/>
        <end position="98"/>
    </location>
</feature>
<feature type="region of interest" description="Disordered" evidence="13">
    <location>
        <begin position="125"/>
        <end position="147"/>
    </location>
</feature>
<evidence type="ECO:0000256" key="10">
    <source>
        <dbReference type="ARBA" id="ARBA00023204"/>
    </source>
</evidence>
<evidence type="ECO:0000256" key="1">
    <source>
        <dbReference type="ARBA" id="ARBA00001946"/>
    </source>
</evidence>
<comment type="cofactor">
    <cofactor evidence="1">
        <name>Mg(2+)</name>
        <dbReference type="ChEBI" id="CHEBI:18420"/>
    </cofactor>
</comment>
<feature type="region of interest" description="Disordered" evidence="13">
    <location>
        <begin position="643"/>
        <end position="676"/>
    </location>
</feature>
<dbReference type="PRINTS" id="PR00853">
    <property type="entry name" value="XPGRADSUPER"/>
</dbReference>
<sequence length="1179" mass="126743">MGVKSLWNIVSPASKAVRLDSLDGQVLAIDASIWLYQFVKAMRDDNGNALDHAHLLGFFRRLCKLLYWGVCPVFVFDGAAPDLKRATLAERRRREGESAHDVTRTAQQLLAAQLQLAALDHATGHPSAGIPIAPKGKAKRKRAKDPFALPESTDWEAVIRANLAKARTAHEDIRMPALPEELAAAASAPASSPTGNAAAAATPSTGHVAAAEARTALTTNAATSSPDPTWIEYGRRRRRPRGGDHDEAEFMRSLMVLHAATAGAKTDAGTQVLDEDVQRAAHHFNSLPIEVQHEIVTQLKDRSRQPSHRRLAKMIRDSPSALDFSMLQVKNLMTRNYLTQKLHQVSGFGGATNEPTPEAVAAQARRVASDRHRRYVFLKNEDGRGWRFEAQTTAGDGTATAFTAAGTSNRAPLSVLSDKAKPAFPLVGVERAFGTAELLAMGLQSDSDSDAGDEPSNEWDENDAVFEPVTAGSFPPEVRDLLAMVPPQFHETFALGTEMLHSAVGWTAEELRRALSDCTQRLVLAQQEMMHDPAQMTQFENLNFWEDFLDKLLVRREAMTADERRARPTASSTRQDGAAAGVVVPLDDADEEMMGEGGGAAESAPAPQWSAAVPLVQPIDGNIVTHGQSTRSPKFDSLAAAQLRSAVSGPPAKRSRLMFSRDSDSESDSDLDSLPDTHMHFDQRDEVGFMYSQLRTLPVPPSLPSATPVTIAGPSVADLAWTEADLIDSALADQSTVAITAMDAVPSFDPAASPSGMEPANTGQLGDSTRLHSRDESIGSLPDIATDLPAGDMTQVDSQEGGGTSDDDEGGSFEGVSLPVLDASRADPGPLPVIDAASHGTSTCGSEQPADDEMVLDEHPSNHGASSAVDAGDDEMAEFEPVPVAGPIIPSAVPVPQVRPRTNLDTARLPVSTISSDMLADPSPRAHDRAPDAQPADGIHFPQLDPRTPHARPVLTTAEEEALDAITKTHRSEEEQFAHFLSELQQKDLATVQADLAEKERTLAARIRQEKRDADTVTPEMVAETQTLLQLFGVPYVTAPFEAEAQCAWFSKEGLVDGVVTDDSDVFLFGAKVVFKNMFNSAKYVERYTASDLAEALQLDQRALIQLAHLLGSDYTSGISGIGAVAAMEILAEFAGDPAHPDGSTELTRFAEWARAINQGQDPDSASGRPVSDVRQRLR</sequence>
<dbReference type="InterPro" id="IPR029060">
    <property type="entry name" value="PIN-like_dom_sf"/>
</dbReference>
<dbReference type="EMBL" id="GG745328">
    <property type="protein sequence ID" value="KNE54364.1"/>
    <property type="molecule type" value="Genomic_DNA"/>
</dbReference>
<dbReference type="PANTHER" id="PTHR16171">
    <property type="entry name" value="DNA REPAIR PROTEIN COMPLEMENTING XP-G CELLS-RELATED"/>
    <property type="match status" value="1"/>
</dbReference>
<dbReference type="InterPro" id="IPR006084">
    <property type="entry name" value="XPG/Rad2"/>
</dbReference>
<evidence type="ECO:0000256" key="5">
    <source>
        <dbReference type="ARBA" id="ARBA00022723"/>
    </source>
</evidence>
<dbReference type="InterPro" id="IPR001044">
    <property type="entry name" value="XPG/Rad2_eukaryotes"/>
</dbReference>
<comment type="similarity">
    <text evidence="12">Belongs to the XPG/RAD2 endonuclease family. GEN subfamily.</text>
</comment>
<evidence type="ECO:0000313" key="17">
    <source>
        <dbReference type="Proteomes" id="UP000054350"/>
    </source>
</evidence>
<accession>A0A0L0RW45</accession>
<keyword evidence="5" id="KW-0479">Metal-binding</keyword>
<feature type="region of interest" description="Disordered" evidence="13">
    <location>
        <begin position="561"/>
        <end position="580"/>
    </location>
</feature>
<feature type="region of interest" description="Disordered" evidence="13">
    <location>
        <begin position="749"/>
        <end position="869"/>
    </location>
</feature>
<dbReference type="CDD" id="cd09868">
    <property type="entry name" value="PIN_XPG_RAD2"/>
    <property type="match status" value="2"/>
</dbReference>
<evidence type="ECO:0000256" key="12">
    <source>
        <dbReference type="ARBA" id="ARBA00038112"/>
    </source>
</evidence>
<keyword evidence="4" id="KW-0540">Nuclease</keyword>
<keyword evidence="8" id="KW-0378">Hydrolase</keyword>
<feature type="region of interest" description="Disordered" evidence="13">
    <location>
        <begin position="916"/>
        <end position="950"/>
    </location>
</feature>
<feature type="compositionally biased region" description="Polar residues" evidence="13">
    <location>
        <begin position="216"/>
        <end position="227"/>
    </location>
</feature>
<organism evidence="16 17">
    <name type="scientific">Allomyces macrogynus (strain ATCC 38327)</name>
    <name type="common">Allomyces javanicus var. macrogynus</name>
    <dbReference type="NCBI Taxonomy" id="578462"/>
    <lineage>
        <taxon>Eukaryota</taxon>
        <taxon>Fungi</taxon>
        <taxon>Fungi incertae sedis</taxon>
        <taxon>Blastocladiomycota</taxon>
        <taxon>Blastocladiomycetes</taxon>
        <taxon>Blastocladiales</taxon>
        <taxon>Blastocladiaceae</taxon>
        <taxon>Allomyces</taxon>
    </lineage>
</organism>
<dbReference type="eggNOG" id="KOG2520">
    <property type="taxonomic scope" value="Eukaryota"/>
</dbReference>
<dbReference type="PANTHER" id="PTHR16171:SF7">
    <property type="entry name" value="DNA REPAIR PROTEIN RAD2"/>
    <property type="match status" value="1"/>
</dbReference>